<feature type="repeat" description="WD" evidence="3">
    <location>
        <begin position="984"/>
        <end position="1025"/>
    </location>
</feature>
<dbReference type="InterPro" id="IPR001680">
    <property type="entry name" value="WD40_rpt"/>
</dbReference>
<dbReference type="InterPro" id="IPR011047">
    <property type="entry name" value="Quinoprotein_ADH-like_sf"/>
</dbReference>
<dbReference type="PROSITE" id="PS00678">
    <property type="entry name" value="WD_REPEATS_1"/>
    <property type="match status" value="1"/>
</dbReference>
<dbReference type="Gene3D" id="3.40.50.300">
    <property type="entry name" value="P-loop containing nucleotide triphosphate hydrolases"/>
    <property type="match status" value="1"/>
</dbReference>
<dbReference type="SUPFAM" id="SSF52540">
    <property type="entry name" value="P-loop containing nucleoside triphosphate hydrolases"/>
    <property type="match status" value="1"/>
</dbReference>
<dbReference type="AlphaFoldDB" id="A0A8K0WED2"/>
<feature type="domain" description="Nephrocystin 3-like N-terminal" evidence="6">
    <location>
        <begin position="379"/>
        <end position="553"/>
    </location>
</feature>
<dbReference type="InterPro" id="IPR027417">
    <property type="entry name" value="P-loop_NTPase"/>
</dbReference>
<keyword evidence="8" id="KW-1185">Reference proteome</keyword>
<dbReference type="Pfam" id="PF17100">
    <property type="entry name" value="NACHT_N"/>
    <property type="match status" value="1"/>
</dbReference>
<keyword evidence="2" id="KW-0677">Repeat</keyword>
<evidence type="ECO:0000256" key="3">
    <source>
        <dbReference type="PROSITE-ProRule" id="PRU00221"/>
    </source>
</evidence>
<gene>
    <name evidence="7" type="ORF">BKA59DRAFT_521255</name>
</gene>
<dbReference type="Pfam" id="PF24883">
    <property type="entry name" value="NPHP3_N"/>
    <property type="match status" value="1"/>
</dbReference>
<dbReference type="PROSITE" id="PS50082">
    <property type="entry name" value="WD_REPEATS_2"/>
    <property type="match status" value="2"/>
</dbReference>
<accession>A0A8K0WED2</accession>
<dbReference type="OrthoDB" id="538223at2759"/>
<evidence type="ECO:0000256" key="2">
    <source>
        <dbReference type="ARBA" id="ARBA00022737"/>
    </source>
</evidence>
<feature type="compositionally biased region" description="Polar residues" evidence="4">
    <location>
        <begin position="35"/>
        <end position="50"/>
    </location>
</feature>
<proteinExistence type="predicted"/>
<evidence type="ECO:0000259" key="6">
    <source>
        <dbReference type="Pfam" id="PF24883"/>
    </source>
</evidence>
<dbReference type="SMART" id="SM00320">
    <property type="entry name" value="WD40"/>
    <property type="match status" value="2"/>
</dbReference>
<feature type="domain" description="NWD NACHT-NTPase N-terminal" evidence="5">
    <location>
        <begin position="68"/>
        <end position="301"/>
    </location>
</feature>
<evidence type="ECO:0000313" key="7">
    <source>
        <dbReference type="EMBL" id="KAH7256084.1"/>
    </source>
</evidence>
<evidence type="ECO:0008006" key="9">
    <source>
        <dbReference type="Google" id="ProtNLM"/>
    </source>
</evidence>
<dbReference type="Gene3D" id="2.130.10.10">
    <property type="entry name" value="YVTN repeat-like/Quinoprotein amine dehydrogenase"/>
    <property type="match status" value="1"/>
</dbReference>
<dbReference type="InterPro" id="IPR031359">
    <property type="entry name" value="NACHT_N"/>
</dbReference>
<dbReference type="InterPro" id="IPR015943">
    <property type="entry name" value="WD40/YVTN_repeat-like_dom_sf"/>
</dbReference>
<dbReference type="InterPro" id="IPR019775">
    <property type="entry name" value="WD40_repeat_CS"/>
</dbReference>
<evidence type="ECO:0000256" key="4">
    <source>
        <dbReference type="SAM" id="MobiDB-lite"/>
    </source>
</evidence>
<comment type="caution">
    <text evidence="7">The sequence shown here is derived from an EMBL/GenBank/DDBJ whole genome shotgun (WGS) entry which is preliminary data.</text>
</comment>
<dbReference type="PROSITE" id="PS50294">
    <property type="entry name" value="WD_REPEATS_REGION"/>
    <property type="match status" value="1"/>
</dbReference>
<feature type="repeat" description="WD" evidence="3">
    <location>
        <begin position="911"/>
        <end position="943"/>
    </location>
</feature>
<keyword evidence="1 3" id="KW-0853">WD repeat</keyword>
<dbReference type="PANTHER" id="PTHR10039:SF14">
    <property type="entry name" value="NACHT DOMAIN-CONTAINING PROTEIN"/>
    <property type="match status" value="1"/>
</dbReference>
<protein>
    <recommendedName>
        <fullName evidence="9">NACHT domain-containing protein</fullName>
    </recommendedName>
</protein>
<dbReference type="EMBL" id="JAGPXF010000002">
    <property type="protein sequence ID" value="KAH7256084.1"/>
    <property type="molecule type" value="Genomic_DNA"/>
</dbReference>
<dbReference type="Pfam" id="PF00400">
    <property type="entry name" value="WD40"/>
    <property type="match status" value="1"/>
</dbReference>
<dbReference type="Proteomes" id="UP000813427">
    <property type="component" value="Unassembled WGS sequence"/>
</dbReference>
<feature type="compositionally biased region" description="Low complexity" evidence="4">
    <location>
        <begin position="1"/>
        <end position="13"/>
    </location>
</feature>
<name>A0A8K0WED2_9HYPO</name>
<dbReference type="SUPFAM" id="SSF50998">
    <property type="entry name" value="Quinoprotein alcohol dehydrogenase-like"/>
    <property type="match status" value="1"/>
</dbReference>
<feature type="compositionally biased region" description="Polar residues" evidence="4">
    <location>
        <begin position="14"/>
        <end position="25"/>
    </location>
</feature>
<feature type="region of interest" description="Disordered" evidence="4">
    <location>
        <begin position="1"/>
        <end position="59"/>
    </location>
</feature>
<dbReference type="PANTHER" id="PTHR10039">
    <property type="entry name" value="AMELOGENIN"/>
    <property type="match status" value="1"/>
</dbReference>
<evidence type="ECO:0000256" key="1">
    <source>
        <dbReference type="ARBA" id="ARBA00022574"/>
    </source>
</evidence>
<reference evidence="7" key="1">
    <citation type="journal article" date="2021" name="Nat. Commun.">
        <title>Genetic determinants of endophytism in the Arabidopsis root mycobiome.</title>
        <authorList>
            <person name="Mesny F."/>
            <person name="Miyauchi S."/>
            <person name="Thiergart T."/>
            <person name="Pickel B."/>
            <person name="Atanasova L."/>
            <person name="Karlsson M."/>
            <person name="Huettel B."/>
            <person name="Barry K.W."/>
            <person name="Haridas S."/>
            <person name="Chen C."/>
            <person name="Bauer D."/>
            <person name="Andreopoulos W."/>
            <person name="Pangilinan J."/>
            <person name="LaButti K."/>
            <person name="Riley R."/>
            <person name="Lipzen A."/>
            <person name="Clum A."/>
            <person name="Drula E."/>
            <person name="Henrissat B."/>
            <person name="Kohler A."/>
            <person name="Grigoriev I.V."/>
            <person name="Martin F.M."/>
            <person name="Hacquard S."/>
        </authorList>
    </citation>
    <scope>NUCLEOTIDE SEQUENCE</scope>
    <source>
        <strain evidence="7">MPI-SDFR-AT-0068</strain>
    </source>
</reference>
<evidence type="ECO:0000313" key="8">
    <source>
        <dbReference type="Proteomes" id="UP000813427"/>
    </source>
</evidence>
<sequence>MQSPPISSIRPSRVSTFADGTTDNAPSPVVDLEHGTSNATPPFPSINITDSPEPASESDAMLTKNNASLWSQAYIEAKEDPEFVKLLESYKKFLIQRYGLSHDESSELSETLISPEAKTEDTPIQKLAQRTLDDLESSYFTFRIGKQTIVVQEQVKKILEFLTTFKSIIGAAAAAEPSASLAWTGVMAALPFLENIVKQDESAVDGFERISFLLIRYALLEKDLLDDNSKHSTSRSAEHIRLVQSIRERIIKVYVVVCQYQVRIILQYVHRKPRRMIGDMFLRNDWKIMTKDIDEKDNEIERAVNGVTHSWLKHQLDRVDISIKESMGKFVDLQREISSKMDATILDQIPYVKSAVFDSPQVDKQGVCMVGTQYNVLNTIQSWAESSDGEPIFWLVGMAGTGKSSIARTVANCLNKRQQFFSREPQLDERTILGATFFMSQEDPDRNNTTKLVFPTLARTLAVNFPDLGDQISQSFYRDTTVGHKKLVEQMRRLISEPMATVSKALLLSVRLIIIIDSLDECEDSSEAEELLRLLPNLCKYHPLDVRVLVVSRPVKHISNILSDPNLGAKKLTLEKISRRSNEADPDDITKFMRSELQDIIKPRDHEKRWVTNEDIRQLVDRADGLFIYAATTCRFLKGADDEEEIQVLRLKKLIEGKAHEGTPEARLDEIYRKVLSFPARNLSQEEKTTTFYHLSFRDFLLSKERSGIDFTIDEAVVHRDLFLNCLYIMNNNLDTDICDLKHPGTLSSDVSKDRLDKYMPQYLKYACFYFSRHLMKLSTFESVEGYLGDDGEIYQFLCTKLLGWLETLSLLKEYGRSITIIKELQSLVTSGGSPNLSLFLHDAYRFALKSNAAISQAPLQTYCSALIFSPVKSLVRAKFLHLIPPWITKYPEFREQWDPELVTLPGSAHSFAISGDGKVLASKDYDGAIKVWDLSTGSEMAKFSSSKASRVIAISRNSKTVACALMNGTISLQFLTDEGESLLMSHDKDVQSLAFSPTNEVLVALSSDYTLQLWDLKTLELIQNITMGHGEEDCYPPLVFSPCGQLVLAGGGYAITGGHICLGLENSNT</sequence>
<organism evidence="7 8">
    <name type="scientific">Fusarium tricinctum</name>
    <dbReference type="NCBI Taxonomy" id="61284"/>
    <lineage>
        <taxon>Eukaryota</taxon>
        <taxon>Fungi</taxon>
        <taxon>Dikarya</taxon>
        <taxon>Ascomycota</taxon>
        <taxon>Pezizomycotina</taxon>
        <taxon>Sordariomycetes</taxon>
        <taxon>Hypocreomycetidae</taxon>
        <taxon>Hypocreales</taxon>
        <taxon>Nectriaceae</taxon>
        <taxon>Fusarium</taxon>
        <taxon>Fusarium tricinctum species complex</taxon>
    </lineage>
</organism>
<evidence type="ECO:0000259" key="5">
    <source>
        <dbReference type="Pfam" id="PF17100"/>
    </source>
</evidence>
<dbReference type="InterPro" id="IPR056884">
    <property type="entry name" value="NPHP3-like_N"/>
</dbReference>